<evidence type="ECO:0000256" key="3">
    <source>
        <dbReference type="ARBA" id="ARBA00022917"/>
    </source>
</evidence>
<dbReference type="GO" id="GO:0005829">
    <property type="term" value="C:cytosol"/>
    <property type="evidence" value="ECO:0007669"/>
    <property type="project" value="TreeGrafter"/>
</dbReference>
<dbReference type="PANTHER" id="PTHR10938:SF0">
    <property type="entry name" value="TRANSLATION INITIATION FACTOR IF-3, MITOCHONDRIAL"/>
    <property type="match status" value="1"/>
</dbReference>
<feature type="region of interest" description="Disordered" evidence="6">
    <location>
        <begin position="178"/>
        <end position="240"/>
    </location>
</feature>
<keyword evidence="4" id="KW-0963">Cytoplasm</keyword>
<dbReference type="GO" id="GO:0032790">
    <property type="term" value="P:ribosome disassembly"/>
    <property type="evidence" value="ECO:0007669"/>
    <property type="project" value="TreeGrafter"/>
</dbReference>
<feature type="domain" description="Translation initiation factor 3 N-terminal" evidence="8">
    <location>
        <begin position="1"/>
        <end position="69"/>
    </location>
</feature>
<comment type="subunit">
    <text evidence="4">Monomer.</text>
</comment>
<proteinExistence type="inferred from homology"/>
<dbReference type="SUPFAM" id="SSF54364">
    <property type="entry name" value="Translation initiation factor IF3, N-terminal domain"/>
    <property type="match status" value="1"/>
</dbReference>
<dbReference type="Proteomes" id="UP000727993">
    <property type="component" value="Unassembled WGS sequence"/>
</dbReference>
<sequence>MNDRIRAREVRVIDLDGEQLGIRPLPEALNLARDRDLDLVEVADKAKPPVVRIMDYRKFKYEEQQRAKESRKKSTNIVVKEMKYRPKIGIGDFDTKTRKVTEFLEEGHKVKITIMFRGREMQHPELGMKILNRIADQLKNLARVENPPRQDGRNMTMVLGPDKKAQAAYAAELKKAEHDAAAQARAEAEVAAPIAQPEGAPEAEAPESTEAGTEAQAPEPTESNEASAVAAEVETAATES</sequence>
<dbReference type="FunFam" id="3.10.20.80:FF:000001">
    <property type="entry name" value="Translation initiation factor IF-3"/>
    <property type="match status" value="1"/>
</dbReference>
<dbReference type="SUPFAM" id="SSF55200">
    <property type="entry name" value="Translation initiation factor IF3, C-terminal domain"/>
    <property type="match status" value="1"/>
</dbReference>
<evidence type="ECO:0000256" key="6">
    <source>
        <dbReference type="SAM" id="MobiDB-lite"/>
    </source>
</evidence>
<comment type="caution">
    <text evidence="9">The sequence shown here is derived from an EMBL/GenBank/DDBJ whole genome shotgun (WGS) entry which is preliminary data.</text>
</comment>
<evidence type="ECO:0000259" key="7">
    <source>
        <dbReference type="Pfam" id="PF00707"/>
    </source>
</evidence>
<feature type="compositionally biased region" description="Low complexity" evidence="6">
    <location>
        <begin position="181"/>
        <end position="240"/>
    </location>
</feature>
<comment type="similarity">
    <text evidence="1 4">Belongs to the IF-3 family.</text>
</comment>
<dbReference type="InterPro" id="IPR036788">
    <property type="entry name" value="T_IF-3_C_sf"/>
</dbReference>
<feature type="domain" description="Translation initiation factor 3 C-terminal" evidence="7">
    <location>
        <begin position="77"/>
        <end position="161"/>
    </location>
</feature>
<dbReference type="EMBL" id="JADJZA010000011">
    <property type="protein sequence ID" value="MBK9298995.1"/>
    <property type="molecule type" value="Genomic_DNA"/>
</dbReference>
<dbReference type="PANTHER" id="PTHR10938">
    <property type="entry name" value="TRANSLATION INITIATION FACTOR IF-3"/>
    <property type="match status" value="1"/>
</dbReference>
<dbReference type="Gene3D" id="3.10.20.80">
    <property type="entry name" value="Translation initiation factor 3 (IF-3), N-terminal domain"/>
    <property type="match status" value="1"/>
</dbReference>
<dbReference type="FunFam" id="3.30.110.10:FF:000001">
    <property type="entry name" value="Translation initiation factor IF-3"/>
    <property type="match status" value="1"/>
</dbReference>
<evidence type="ECO:0000256" key="4">
    <source>
        <dbReference type="HAMAP-Rule" id="MF_00080"/>
    </source>
</evidence>
<dbReference type="HAMAP" id="MF_00080">
    <property type="entry name" value="IF_3"/>
    <property type="match status" value="1"/>
</dbReference>
<keyword evidence="3 4" id="KW-0648">Protein biosynthesis</keyword>
<reference evidence="9 10" key="1">
    <citation type="submission" date="2020-10" db="EMBL/GenBank/DDBJ databases">
        <title>Connecting structure to function with the recovery of over 1000 high-quality activated sludge metagenome-assembled genomes encoding full-length rRNA genes using long-read sequencing.</title>
        <authorList>
            <person name="Singleton C.M."/>
            <person name="Petriglieri F."/>
            <person name="Kristensen J.M."/>
            <person name="Kirkegaard R.H."/>
            <person name="Michaelsen T.Y."/>
            <person name="Andersen M.H."/>
            <person name="Karst S.M."/>
            <person name="Dueholm M.S."/>
            <person name="Nielsen P.H."/>
            <person name="Albertsen M."/>
        </authorList>
    </citation>
    <scope>NUCLEOTIDE SEQUENCE [LARGE SCALE GENOMIC DNA]</scope>
    <source>
        <strain evidence="9">Lyne_18-Q3-R50-59_MAXAC.006</strain>
    </source>
</reference>
<gene>
    <name evidence="4" type="primary">infC</name>
    <name evidence="9" type="ORF">IPN02_19650</name>
</gene>
<dbReference type="Gene3D" id="3.30.110.10">
    <property type="entry name" value="Translation initiation factor 3 (IF-3), C-terminal domain"/>
    <property type="match status" value="1"/>
</dbReference>
<dbReference type="InterPro" id="IPR019814">
    <property type="entry name" value="Translation_initiation_fac_3_N"/>
</dbReference>
<protein>
    <recommendedName>
        <fullName evidence="4 5">Translation initiation factor IF-3</fullName>
    </recommendedName>
</protein>
<evidence type="ECO:0000259" key="8">
    <source>
        <dbReference type="Pfam" id="PF05198"/>
    </source>
</evidence>
<evidence type="ECO:0000256" key="2">
    <source>
        <dbReference type="ARBA" id="ARBA00022540"/>
    </source>
</evidence>
<evidence type="ECO:0000313" key="10">
    <source>
        <dbReference type="Proteomes" id="UP000727993"/>
    </source>
</evidence>
<name>A0A936THM7_9ACTN</name>
<dbReference type="InterPro" id="IPR036787">
    <property type="entry name" value="T_IF-3_N_sf"/>
</dbReference>
<dbReference type="GO" id="GO:0003743">
    <property type="term" value="F:translation initiation factor activity"/>
    <property type="evidence" value="ECO:0007669"/>
    <property type="project" value="UniProtKB-UniRule"/>
</dbReference>
<dbReference type="Pfam" id="PF00707">
    <property type="entry name" value="IF3_C"/>
    <property type="match status" value="1"/>
</dbReference>
<keyword evidence="2 4" id="KW-0396">Initiation factor</keyword>
<dbReference type="AlphaFoldDB" id="A0A936THM7"/>
<comment type="function">
    <text evidence="4">IF-3 binds to the 30S ribosomal subunit and shifts the equilibrium between 70S ribosomes and their 50S and 30S subunits in favor of the free subunits, thus enhancing the availability of 30S subunits on which protein synthesis initiation begins.</text>
</comment>
<dbReference type="InterPro" id="IPR019815">
    <property type="entry name" value="Translation_initiation_fac_3_C"/>
</dbReference>
<accession>A0A936THM7</accession>
<dbReference type="GO" id="GO:0016020">
    <property type="term" value="C:membrane"/>
    <property type="evidence" value="ECO:0007669"/>
    <property type="project" value="TreeGrafter"/>
</dbReference>
<evidence type="ECO:0000256" key="5">
    <source>
        <dbReference type="NCBIfam" id="TIGR00168"/>
    </source>
</evidence>
<comment type="subcellular location">
    <subcellularLocation>
        <location evidence="4">Cytoplasm</location>
    </subcellularLocation>
</comment>
<dbReference type="Pfam" id="PF05198">
    <property type="entry name" value="IF3_N"/>
    <property type="match status" value="1"/>
</dbReference>
<organism evidence="9 10">
    <name type="scientific">Candidatus Neomicrothrix subdominans</name>
    <dbReference type="NCBI Taxonomy" id="2954438"/>
    <lineage>
        <taxon>Bacteria</taxon>
        <taxon>Bacillati</taxon>
        <taxon>Actinomycetota</taxon>
        <taxon>Acidimicrobiia</taxon>
        <taxon>Acidimicrobiales</taxon>
        <taxon>Microthrixaceae</taxon>
        <taxon>Candidatus Neomicrothrix</taxon>
    </lineage>
</organism>
<evidence type="ECO:0000313" key="9">
    <source>
        <dbReference type="EMBL" id="MBK9298995.1"/>
    </source>
</evidence>
<evidence type="ECO:0000256" key="1">
    <source>
        <dbReference type="ARBA" id="ARBA00005439"/>
    </source>
</evidence>
<dbReference type="InterPro" id="IPR001288">
    <property type="entry name" value="Translation_initiation_fac_3"/>
</dbReference>
<dbReference type="NCBIfam" id="TIGR00168">
    <property type="entry name" value="infC"/>
    <property type="match status" value="1"/>
</dbReference>
<dbReference type="GO" id="GO:0043022">
    <property type="term" value="F:ribosome binding"/>
    <property type="evidence" value="ECO:0007669"/>
    <property type="project" value="UniProtKB-ARBA"/>
</dbReference>